<organism evidence="2 3">
    <name type="scientific">Flavobacterium caeni</name>
    <dbReference type="NCBI Taxonomy" id="490189"/>
    <lineage>
        <taxon>Bacteria</taxon>
        <taxon>Pseudomonadati</taxon>
        <taxon>Bacteroidota</taxon>
        <taxon>Flavobacteriia</taxon>
        <taxon>Flavobacteriales</taxon>
        <taxon>Flavobacteriaceae</taxon>
        <taxon>Flavobacterium</taxon>
    </lineage>
</organism>
<dbReference type="OrthoDB" id="1352952at2"/>
<evidence type="ECO:0000313" key="3">
    <source>
        <dbReference type="Proteomes" id="UP000199354"/>
    </source>
</evidence>
<gene>
    <name evidence="2" type="ORF">SAMN02927903_00189</name>
</gene>
<keyword evidence="1" id="KW-0812">Transmembrane</keyword>
<dbReference type="STRING" id="490189.SAMN02927903_00189"/>
<proteinExistence type="predicted"/>
<feature type="transmembrane region" description="Helical" evidence="1">
    <location>
        <begin position="6"/>
        <end position="24"/>
    </location>
</feature>
<dbReference type="AlphaFoldDB" id="A0A1G5AXU1"/>
<dbReference type="EMBL" id="FMVF01000002">
    <property type="protein sequence ID" value="SCX82695.1"/>
    <property type="molecule type" value="Genomic_DNA"/>
</dbReference>
<name>A0A1G5AXU1_9FLAO</name>
<sequence length="152" mass="17341">MDTSVTLIGLAITALIAVPLYMAMRSNQVSKKRIKAILAQHPTFQFTQLETQNKRTYALDDQQKGFLLIDFNPVPEKVSFVNLADIGACKLVPTMSAGDTTKIELEFLHRDLSRQMVAVYEIEYDQITQVCLHEDQELAKRWQQKIILTLTK</sequence>
<keyword evidence="3" id="KW-1185">Reference proteome</keyword>
<evidence type="ECO:0000256" key="1">
    <source>
        <dbReference type="SAM" id="Phobius"/>
    </source>
</evidence>
<accession>A0A1G5AXU1</accession>
<keyword evidence="1" id="KW-0472">Membrane</keyword>
<evidence type="ECO:0000313" key="2">
    <source>
        <dbReference type="EMBL" id="SCX82695.1"/>
    </source>
</evidence>
<protein>
    <submittedName>
        <fullName evidence="2">Uncharacterized protein</fullName>
    </submittedName>
</protein>
<dbReference type="Proteomes" id="UP000199354">
    <property type="component" value="Unassembled WGS sequence"/>
</dbReference>
<reference evidence="2 3" key="1">
    <citation type="submission" date="2016-10" db="EMBL/GenBank/DDBJ databases">
        <authorList>
            <person name="de Groot N.N."/>
        </authorList>
    </citation>
    <scope>NUCLEOTIDE SEQUENCE [LARGE SCALE GENOMIC DNA]</scope>
    <source>
        <strain evidence="2 3">CGMCC 1.7031</strain>
    </source>
</reference>
<dbReference type="RefSeq" id="WP_091140234.1">
    <property type="nucleotide sequence ID" value="NZ_FMVF01000002.1"/>
</dbReference>
<keyword evidence="1" id="KW-1133">Transmembrane helix</keyword>